<comment type="caution">
    <text evidence="1">The sequence shown here is derived from an EMBL/GenBank/DDBJ whole genome shotgun (WGS) entry which is preliminary data.</text>
</comment>
<evidence type="ECO:0000313" key="2">
    <source>
        <dbReference type="Proteomes" id="UP001142489"/>
    </source>
</evidence>
<dbReference type="AlphaFoldDB" id="A0A9Q1AYE8"/>
<proteinExistence type="predicted"/>
<sequence length="208" mass="23787">MHSPGMHTPKVLDMSVNTLLSSDGMILLSTTQVDSLFTVRKNLVINSSKLKMVLFGGERECHKWFRDSKEIKQVGLYNYLGIVFSSTRAWSPQLKKNDMKTPVCVQTLYKVLKYKYQGSFQSVVKVYKVQVLPMLTFGSEIWGCEKTKKIETPQSKFLCLILSVSRTSPAQADKAELGLLFVEDICHFRIFSYWTKLVQMSDNRIPKA</sequence>
<gene>
    <name evidence="1" type="ORF">JRQ81_019905</name>
</gene>
<protein>
    <submittedName>
        <fullName evidence="1">Uncharacterized protein</fullName>
    </submittedName>
</protein>
<dbReference type="EMBL" id="JAPFRF010000010">
    <property type="protein sequence ID" value="KAJ7320394.1"/>
    <property type="molecule type" value="Genomic_DNA"/>
</dbReference>
<name>A0A9Q1AYE8_9SAUR</name>
<dbReference type="OrthoDB" id="6070753at2759"/>
<dbReference type="Proteomes" id="UP001142489">
    <property type="component" value="Unassembled WGS sequence"/>
</dbReference>
<evidence type="ECO:0000313" key="1">
    <source>
        <dbReference type="EMBL" id="KAJ7320394.1"/>
    </source>
</evidence>
<reference evidence="1" key="1">
    <citation type="journal article" date="2023" name="DNA Res.">
        <title>Chromosome-level genome assembly of Phrynocephalus forsythii using third-generation DNA sequencing and Hi-C analysis.</title>
        <authorList>
            <person name="Qi Y."/>
            <person name="Zhao W."/>
            <person name="Zhao Y."/>
            <person name="Niu C."/>
            <person name="Cao S."/>
            <person name="Zhang Y."/>
        </authorList>
    </citation>
    <scope>NUCLEOTIDE SEQUENCE</scope>
    <source>
        <tissue evidence="1">Muscle</tissue>
    </source>
</reference>
<organism evidence="1 2">
    <name type="scientific">Phrynocephalus forsythii</name>
    <dbReference type="NCBI Taxonomy" id="171643"/>
    <lineage>
        <taxon>Eukaryota</taxon>
        <taxon>Metazoa</taxon>
        <taxon>Chordata</taxon>
        <taxon>Craniata</taxon>
        <taxon>Vertebrata</taxon>
        <taxon>Euteleostomi</taxon>
        <taxon>Lepidosauria</taxon>
        <taxon>Squamata</taxon>
        <taxon>Bifurcata</taxon>
        <taxon>Unidentata</taxon>
        <taxon>Episquamata</taxon>
        <taxon>Toxicofera</taxon>
        <taxon>Iguania</taxon>
        <taxon>Acrodonta</taxon>
        <taxon>Agamidae</taxon>
        <taxon>Agaminae</taxon>
        <taxon>Phrynocephalus</taxon>
    </lineage>
</organism>
<accession>A0A9Q1AYE8</accession>
<keyword evidence="2" id="KW-1185">Reference proteome</keyword>